<feature type="compositionally biased region" description="Basic and acidic residues" evidence="1">
    <location>
        <begin position="79"/>
        <end position="101"/>
    </location>
</feature>
<sequence length="172" mass="20340">MFGRFQTIMNELKSLGTEFTKAQNNLKILDCFPKIWKPKTTTILEACDFKVLILDELVEALRVHDVHLNRKDHSKENATIDLKDGETSKRREKRKDLKVESKSSNSDENFKDSIDDEISLMSKKFKDLLKKKGRLRSFHKKKEKFKKPSQTNYKEVVCYECKKPTQYQNYGW</sequence>
<evidence type="ECO:0000313" key="3">
    <source>
        <dbReference type="Proteomes" id="UP000075243"/>
    </source>
</evidence>
<proteinExistence type="predicted"/>
<dbReference type="EMBL" id="CM003613">
    <property type="protein sequence ID" value="KYP55036.1"/>
    <property type="molecule type" value="Genomic_DNA"/>
</dbReference>
<dbReference type="Proteomes" id="UP000075243">
    <property type="component" value="Chromosome 11"/>
</dbReference>
<organism evidence="2 3">
    <name type="scientific">Cajanus cajan</name>
    <name type="common">Pigeon pea</name>
    <name type="synonym">Cajanus indicus</name>
    <dbReference type="NCBI Taxonomy" id="3821"/>
    <lineage>
        <taxon>Eukaryota</taxon>
        <taxon>Viridiplantae</taxon>
        <taxon>Streptophyta</taxon>
        <taxon>Embryophyta</taxon>
        <taxon>Tracheophyta</taxon>
        <taxon>Spermatophyta</taxon>
        <taxon>Magnoliopsida</taxon>
        <taxon>eudicotyledons</taxon>
        <taxon>Gunneridae</taxon>
        <taxon>Pentapetalae</taxon>
        <taxon>rosids</taxon>
        <taxon>fabids</taxon>
        <taxon>Fabales</taxon>
        <taxon>Fabaceae</taxon>
        <taxon>Papilionoideae</taxon>
        <taxon>50 kb inversion clade</taxon>
        <taxon>NPAAA clade</taxon>
        <taxon>indigoferoid/millettioid clade</taxon>
        <taxon>Phaseoleae</taxon>
        <taxon>Cajanus</taxon>
    </lineage>
</organism>
<protein>
    <recommendedName>
        <fullName evidence="4">UBN2 domain-containing protein</fullName>
    </recommendedName>
</protein>
<evidence type="ECO:0000313" key="2">
    <source>
        <dbReference type="EMBL" id="KYP55036.1"/>
    </source>
</evidence>
<keyword evidence="3" id="KW-1185">Reference proteome</keyword>
<dbReference type="AlphaFoldDB" id="A0A151SJN6"/>
<dbReference type="Gramene" id="C.cajan_01208.t">
    <property type="protein sequence ID" value="C.cajan_01208.t.cds1"/>
    <property type="gene ID" value="C.cajan_01208"/>
</dbReference>
<accession>A0A151SJN6</accession>
<evidence type="ECO:0000256" key="1">
    <source>
        <dbReference type="SAM" id="MobiDB-lite"/>
    </source>
</evidence>
<evidence type="ECO:0008006" key="4">
    <source>
        <dbReference type="Google" id="ProtNLM"/>
    </source>
</evidence>
<dbReference type="OMA" id="EETHFRR"/>
<gene>
    <name evidence="2" type="ORF">KK1_001240</name>
</gene>
<feature type="region of interest" description="Disordered" evidence="1">
    <location>
        <begin position="79"/>
        <end position="111"/>
    </location>
</feature>
<name>A0A151SJN6_CAJCA</name>
<reference evidence="2 3" key="1">
    <citation type="journal article" date="2012" name="Nat. Biotechnol.">
        <title>Draft genome sequence of pigeonpea (Cajanus cajan), an orphan legume crop of resource-poor farmers.</title>
        <authorList>
            <person name="Varshney R.K."/>
            <person name="Chen W."/>
            <person name="Li Y."/>
            <person name="Bharti A.K."/>
            <person name="Saxena R.K."/>
            <person name="Schlueter J.A."/>
            <person name="Donoghue M.T."/>
            <person name="Azam S."/>
            <person name="Fan G."/>
            <person name="Whaley A.M."/>
            <person name="Farmer A.D."/>
            <person name="Sheridan J."/>
            <person name="Iwata A."/>
            <person name="Tuteja R."/>
            <person name="Penmetsa R.V."/>
            <person name="Wu W."/>
            <person name="Upadhyaya H.D."/>
            <person name="Yang S.P."/>
            <person name="Shah T."/>
            <person name="Saxena K.B."/>
            <person name="Michael T."/>
            <person name="McCombie W.R."/>
            <person name="Yang B."/>
            <person name="Zhang G."/>
            <person name="Yang H."/>
            <person name="Wang J."/>
            <person name="Spillane C."/>
            <person name="Cook D.R."/>
            <person name="May G.D."/>
            <person name="Xu X."/>
            <person name="Jackson S.A."/>
        </authorList>
    </citation>
    <scope>NUCLEOTIDE SEQUENCE [LARGE SCALE GENOMIC DNA]</scope>
    <source>
        <strain evidence="3">cv. Asha</strain>
    </source>
</reference>